<accession>A0A1M5PXK2</accession>
<name>A0A1M5PXK2_9FIRM</name>
<dbReference type="STRING" id="1123350.SAMN02744040_00650"/>
<organism evidence="1 2">
    <name type="scientific">Tepidibacter thalassicus DSM 15285</name>
    <dbReference type="NCBI Taxonomy" id="1123350"/>
    <lineage>
        <taxon>Bacteria</taxon>
        <taxon>Bacillati</taxon>
        <taxon>Bacillota</taxon>
        <taxon>Clostridia</taxon>
        <taxon>Peptostreptococcales</taxon>
        <taxon>Peptostreptococcaceae</taxon>
        <taxon>Tepidibacter</taxon>
    </lineage>
</organism>
<keyword evidence="2" id="KW-1185">Reference proteome</keyword>
<dbReference type="RefSeq" id="WP_278280446.1">
    <property type="nucleotide sequence ID" value="NZ_FQXH01000007.1"/>
</dbReference>
<evidence type="ECO:0000313" key="1">
    <source>
        <dbReference type="EMBL" id="SHH06261.1"/>
    </source>
</evidence>
<reference evidence="2" key="1">
    <citation type="submission" date="2016-11" db="EMBL/GenBank/DDBJ databases">
        <authorList>
            <person name="Varghese N."/>
            <person name="Submissions S."/>
        </authorList>
    </citation>
    <scope>NUCLEOTIDE SEQUENCE [LARGE SCALE GENOMIC DNA]</scope>
    <source>
        <strain evidence="2">DSM 15285</strain>
    </source>
</reference>
<dbReference type="Proteomes" id="UP000242520">
    <property type="component" value="Unassembled WGS sequence"/>
</dbReference>
<gene>
    <name evidence="1" type="ORF">SAMN02744040_00650</name>
</gene>
<evidence type="ECO:0000313" key="2">
    <source>
        <dbReference type="Proteomes" id="UP000242520"/>
    </source>
</evidence>
<dbReference type="EMBL" id="FQXH01000007">
    <property type="protein sequence ID" value="SHH06261.1"/>
    <property type="molecule type" value="Genomic_DNA"/>
</dbReference>
<sequence length="44" mass="4983">MQITKVDIIDLAVKIEQNTNCTKKEAAQEILNVSDRELVKIIGR</sequence>
<dbReference type="AlphaFoldDB" id="A0A1M5PXK2"/>
<protein>
    <submittedName>
        <fullName evidence="1">Uncharacterized protein</fullName>
    </submittedName>
</protein>
<proteinExistence type="predicted"/>